<keyword evidence="3" id="KW-0378">Hydrolase</keyword>
<dbReference type="GO" id="GO:0006508">
    <property type="term" value="P:proteolysis"/>
    <property type="evidence" value="ECO:0007669"/>
    <property type="project" value="UniProtKB-KW"/>
</dbReference>
<evidence type="ECO:0000256" key="3">
    <source>
        <dbReference type="ARBA" id="ARBA00023049"/>
    </source>
</evidence>
<sequence>MLISRHRKLLRSGGALAVIALSLTAPVSLPASAWAQDKPAETVQIAPNLSHFTLSNGLEVVVIPDHRAPVVTHMIWYKVGSADEPEGESGVAHFLEHLMFKGTKDHPDGAFSTLVAEIGGQENAFTSYDYTAYFQRVSKDHLAKMMEMEADRMQNLILSDEVVNPERDVVLEERRMRVENEPGSRLSEALTAITFVNHPYGSPVIGWKSEIEALDKEKAIAFYDRFYTPNNAIVVIAGDVEADAVKKLAEETYGKVARRAEPGPRVRPAEPPLSGERRIAVTDDRVRQESITMSWIVPSQHTGEGNTSEALDVLSYIMGGGATSRLHKEAVLNRKIAISAGSYYSGDALDDGRFGFYATPVPGHTLDEMEAVIHEELTKLVSGGVTEEELARAKNSMVADAIYAQDSQQTLARIFGAALASGQSIDQVQNWPSRIQSVTAEEVQNAARTYLAGDPVIGELKMPKPAEAPEANATNATPKG</sequence>
<evidence type="ECO:0000313" key="10">
    <source>
        <dbReference type="Proteomes" id="UP000186002"/>
    </source>
</evidence>
<dbReference type="GO" id="GO:0046872">
    <property type="term" value="F:metal ion binding"/>
    <property type="evidence" value="ECO:0007669"/>
    <property type="project" value="InterPro"/>
</dbReference>
<evidence type="ECO:0000256" key="5">
    <source>
        <dbReference type="SAM" id="MobiDB-lite"/>
    </source>
</evidence>
<comment type="cofactor">
    <cofactor evidence="1">
        <name>Zn(2+)</name>
        <dbReference type="ChEBI" id="CHEBI:29105"/>
    </cofactor>
</comment>
<dbReference type="InterPro" id="IPR001431">
    <property type="entry name" value="Pept_M16_Zn_BS"/>
</dbReference>
<name>A0A1M7AP21_9HYPH</name>
<accession>A0A1M7AP21</accession>
<dbReference type="AlphaFoldDB" id="A0A1M7AP21"/>
<dbReference type="InterPro" id="IPR011765">
    <property type="entry name" value="Pept_M16_N"/>
</dbReference>
<dbReference type="GO" id="GO:0004222">
    <property type="term" value="F:metalloendopeptidase activity"/>
    <property type="evidence" value="ECO:0007669"/>
    <property type="project" value="InterPro"/>
</dbReference>
<keyword evidence="6" id="KW-0732">Signal</keyword>
<feature type="chain" id="PRO_5012726063" evidence="6">
    <location>
        <begin position="36"/>
        <end position="480"/>
    </location>
</feature>
<dbReference type="Pfam" id="PF05193">
    <property type="entry name" value="Peptidase_M16_C"/>
    <property type="match status" value="1"/>
</dbReference>
<feature type="domain" description="Peptidase M16 N-terminal" evidence="7">
    <location>
        <begin position="60"/>
        <end position="206"/>
    </location>
</feature>
<proteinExistence type="inferred from homology"/>
<protein>
    <submittedName>
        <fullName evidence="9">Zinc protease</fullName>
    </submittedName>
</protein>
<dbReference type="PROSITE" id="PS00143">
    <property type="entry name" value="INSULINASE"/>
    <property type="match status" value="1"/>
</dbReference>
<organism evidence="9 10">
    <name type="scientific">Roseibium suaedae</name>
    <dbReference type="NCBI Taxonomy" id="735517"/>
    <lineage>
        <taxon>Bacteria</taxon>
        <taxon>Pseudomonadati</taxon>
        <taxon>Pseudomonadota</taxon>
        <taxon>Alphaproteobacteria</taxon>
        <taxon>Hyphomicrobiales</taxon>
        <taxon>Stappiaceae</taxon>
        <taxon>Roseibium</taxon>
    </lineage>
</organism>
<dbReference type="InterPro" id="IPR011249">
    <property type="entry name" value="Metalloenz_LuxS/M16"/>
</dbReference>
<gene>
    <name evidence="9" type="ORF">SAMN05444272_0596</name>
</gene>
<dbReference type="Pfam" id="PF00675">
    <property type="entry name" value="Peptidase_M16"/>
    <property type="match status" value="1"/>
</dbReference>
<keyword evidence="9" id="KW-0645">Protease</keyword>
<feature type="signal peptide" evidence="6">
    <location>
        <begin position="1"/>
        <end position="35"/>
    </location>
</feature>
<evidence type="ECO:0000313" key="9">
    <source>
        <dbReference type="EMBL" id="SHL44129.1"/>
    </source>
</evidence>
<evidence type="ECO:0000256" key="2">
    <source>
        <dbReference type="ARBA" id="ARBA00007261"/>
    </source>
</evidence>
<evidence type="ECO:0000259" key="7">
    <source>
        <dbReference type="Pfam" id="PF00675"/>
    </source>
</evidence>
<dbReference type="STRING" id="735517.SAMN05444272_0596"/>
<feature type="compositionally biased region" description="Low complexity" evidence="5">
    <location>
        <begin position="463"/>
        <end position="480"/>
    </location>
</feature>
<dbReference type="PANTHER" id="PTHR11851:SF49">
    <property type="entry name" value="MITOCHONDRIAL-PROCESSING PEPTIDASE SUBUNIT ALPHA"/>
    <property type="match status" value="1"/>
</dbReference>
<dbReference type="SUPFAM" id="SSF63411">
    <property type="entry name" value="LuxS/MPP-like metallohydrolase"/>
    <property type="match status" value="2"/>
</dbReference>
<comment type="similarity">
    <text evidence="2 4">Belongs to the peptidase M16 family.</text>
</comment>
<dbReference type="Proteomes" id="UP000186002">
    <property type="component" value="Unassembled WGS sequence"/>
</dbReference>
<evidence type="ECO:0000259" key="8">
    <source>
        <dbReference type="Pfam" id="PF05193"/>
    </source>
</evidence>
<dbReference type="EMBL" id="FRBW01000001">
    <property type="protein sequence ID" value="SHL44129.1"/>
    <property type="molecule type" value="Genomic_DNA"/>
</dbReference>
<dbReference type="InterPro" id="IPR050361">
    <property type="entry name" value="MPP/UQCRC_Complex"/>
</dbReference>
<dbReference type="InterPro" id="IPR007863">
    <property type="entry name" value="Peptidase_M16_C"/>
</dbReference>
<keyword evidence="3" id="KW-0482">Metalloprotease</keyword>
<dbReference type="RefSeq" id="WP_235860441.1">
    <property type="nucleotide sequence ID" value="NZ_FRBW01000001.1"/>
</dbReference>
<evidence type="ECO:0000256" key="4">
    <source>
        <dbReference type="RuleBase" id="RU004447"/>
    </source>
</evidence>
<dbReference type="PANTHER" id="PTHR11851">
    <property type="entry name" value="METALLOPROTEASE"/>
    <property type="match status" value="1"/>
</dbReference>
<feature type="domain" description="Peptidase M16 C-terminal" evidence="8">
    <location>
        <begin position="214"/>
        <end position="396"/>
    </location>
</feature>
<dbReference type="Gene3D" id="3.30.830.10">
    <property type="entry name" value="Metalloenzyme, LuxS/M16 peptidase-like"/>
    <property type="match status" value="2"/>
</dbReference>
<evidence type="ECO:0000256" key="6">
    <source>
        <dbReference type="SAM" id="SignalP"/>
    </source>
</evidence>
<evidence type="ECO:0000256" key="1">
    <source>
        <dbReference type="ARBA" id="ARBA00001947"/>
    </source>
</evidence>
<keyword evidence="10" id="KW-1185">Reference proteome</keyword>
<feature type="region of interest" description="Disordered" evidence="5">
    <location>
        <begin position="461"/>
        <end position="480"/>
    </location>
</feature>
<reference evidence="9 10" key="1">
    <citation type="submission" date="2016-11" db="EMBL/GenBank/DDBJ databases">
        <authorList>
            <person name="Jaros S."/>
            <person name="Januszkiewicz K."/>
            <person name="Wedrychowicz H."/>
        </authorList>
    </citation>
    <scope>NUCLEOTIDE SEQUENCE [LARGE SCALE GENOMIC DNA]</scope>
    <source>
        <strain evidence="9 10">DSM 22153</strain>
    </source>
</reference>